<reference evidence="2 3" key="1">
    <citation type="submission" date="2019-01" db="EMBL/GenBank/DDBJ databases">
        <authorList>
            <person name="Chen W.-M."/>
        </authorList>
    </citation>
    <scope>NUCLEOTIDE SEQUENCE [LARGE SCALE GENOMIC DNA]</scope>
    <source>
        <strain evidence="2 3">CCP-7</strain>
    </source>
</reference>
<dbReference type="InterPro" id="IPR032710">
    <property type="entry name" value="NTF2-like_dom_sf"/>
</dbReference>
<dbReference type="OrthoDB" id="7061942at2"/>
<dbReference type="InterPro" id="IPR037401">
    <property type="entry name" value="SnoaL-like"/>
</dbReference>
<dbReference type="Pfam" id="PF12680">
    <property type="entry name" value="SnoaL_2"/>
    <property type="match status" value="1"/>
</dbReference>
<gene>
    <name evidence="2" type="ORF">EOD43_04930</name>
</gene>
<keyword evidence="3" id="KW-1185">Reference proteome</keyword>
<organism evidence="2 3">
    <name type="scientific">Sphingomonas crocodyli</name>
    <dbReference type="NCBI Taxonomy" id="1979270"/>
    <lineage>
        <taxon>Bacteria</taxon>
        <taxon>Pseudomonadati</taxon>
        <taxon>Pseudomonadota</taxon>
        <taxon>Alphaproteobacteria</taxon>
        <taxon>Sphingomonadales</taxon>
        <taxon>Sphingomonadaceae</taxon>
        <taxon>Sphingomonas</taxon>
    </lineage>
</organism>
<name>A0A437M6Q3_9SPHN</name>
<dbReference type="EMBL" id="SACN01000001">
    <property type="protein sequence ID" value="RVT93235.1"/>
    <property type="molecule type" value="Genomic_DNA"/>
</dbReference>
<dbReference type="SUPFAM" id="SSF54427">
    <property type="entry name" value="NTF2-like"/>
    <property type="match status" value="1"/>
</dbReference>
<feature type="domain" description="SnoaL-like" evidence="1">
    <location>
        <begin position="20"/>
        <end position="111"/>
    </location>
</feature>
<sequence>MSPETQNAANKQTAIAFLRSISARNPDMAIAAPDFSFWMPTRGLLDKDTFLKLSAGLQSMLAEPITFDIAHVTAEEDRVSIEAVGTATLIDGVPFRNDYHILFLMQDGKVLQMREYNNSIVGAEAFGKKRQPA</sequence>
<evidence type="ECO:0000313" key="3">
    <source>
        <dbReference type="Proteomes" id="UP000282971"/>
    </source>
</evidence>
<dbReference type="RefSeq" id="WP_127741636.1">
    <property type="nucleotide sequence ID" value="NZ_SACN01000001.1"/>
</dbReference>
<dbReference type="Proteomes" id="UP000282971">
    <property type="component" value="Unassembled WGS sequence"/>
</dbReference>
<accession>A0A437M6Q3</accession>
<protein>
    <recommendedName>
        <fullName evidence="1">SnoaL-like domain-containing protein</fullName>
    </recommendedName>
</protein>
<proteinExistence type="predicted"/>
<evidence type="ECO:0000259" key="1">
    <source>
        <dbReference type="Pfam" id="PF12680"/>
    </source>
</evidence>
<dbReference type="Gene3D" id="3.10.450.50">
    <property type="match status" value="1"/>
</dbReference>
<evidence type="ECO:0000313" key="2">
    <source>
        <dbReference type="EMBL" id="RVT93235.1"/>
    </source>
</evidence>
<comment type="caution">
    <text evidence="2">The sequence shown here is derived from an EMBL/GenBank/DDBJ whole genome shotgun (WGS) entry which is preliminary data.</text>
</comment>
<dbReference type="AlphaFoldDB" id="A0A437M6Q3"/>